<comment type="caution">
    <text evidence="3">The sequence shown here is derived from an EMBL/GenBank/DDBJ whole genome shotgun (WGS) entry which is preliminary data.</text>
</comment>
<dbReference type="Pfam" id="PF18739">
    <property type="entry name" value="HEPN_Apea"/>
    <property type="match status" value="1"/>
</dbReference>
<dbReference type="InterPro" id="IPR041229">
    <property type="entry name" value="HEPN_Apea"/>
</dbReference>
<dbReference type="Pfam" id="PF18862">
    <property type="entry name" value="ApeA_NTD1"/>
    <property type="match status" value="1"/>
</dbReference>
<gene>
    <name evidence="3" type="ORF">WDU99_13835</name>
</gene>
<dbReference type="Proteomes" id="UP001371224">
    <property type="component" value="Unassembled WGS sequence"/>
</dbReference>
<accession>A0ABU8LFN0</accession>
<dbReference type="RefSeq" id="WP_337333041.1">
    <property type="nucleotide sequence ID" value="NZ_JBBDGM010000013.1"/>
</dbReference>
<evidence type="ECO:0000259" key="2">
    <source>
        <dbReference type="Pfam" id="PF18862"/>
    </source>
</evidence>
<dbReference type="InterPro" id="IPR041223">
    <property type="entry name" value="ApeA_NTD"/>
</dbReference>
<evidence type="ECO:0000313" key="3">
    <source>
        <dbReference type="EMBL" id="MEJ1089396.1"/>
    </source>
</evidence>
<organism evidence="3 4">
    <name type="scientific">Microbacterium bandirmense</name>
    <dbReference type="NCBI Taxonomy" id="3122050"/>
    <lineage>
        <taxon>Bacteria</taxon>
        <taxon>Bacillati</taxon>
        <taxon>Actinomycetota</taxon>
        <taxon>Actinomycetes</taxon>
        <taxon>Micrococcales</taxon>
        <taxon>Microbacteriaceae</taxon>
        <taxon>Microbacterium</taxon>
    </lineage>
</organism>
<sequence length="476" mass="53971">MNSFSVAIGQWWLVDSPLDRVSGVIDWKFVDDRLTWTLLLDGSLPDPNEPGYSEGRTLHGITSAGKLTLMHAHPVGPFTHRTGFGERALEHISQTWEGFTLLQGDHVTDVDLFTRASFTTSHLWDWIGPSRLNQLASERRRVSLEEPGPWLEADLGDDRKLALATYENRIFGRTKRSSDTYGMYQLHAPNGMRVEEIRDLAFRLTSLHAIVMDTPSDVQELTFGETAEKDVVIEINPRRPGSEDQPGELHDPLFDTWEIGFPHFIQRWLELTSKSRHLMSAATPRKNGMTVESMLIETCNGLESLAEVALTAPGLRQADQETLEKLKAAGLNSAERRDYKNYLEQRRWTLQDRLVALAETLGEESAEWLFGAPLSNWAGAVSRLRNALTHGAPLRNDLMNDFEFVGSAEQSTTLLLRLALLKHVGYANQRSDSPDELLRSNGRRVAGHPNSRLFNECRSLARYAGRWHEWHDRLER</sequence>
<feature type="domain" description="Apea-like HEPN" evidence="1">
    <location>
        <begin position="330"/>
        <end position="428"/>
    </location>
</feature>
<feature type="domain" description="ApeA N-terminal" evidence="2">
    <location>
        <begin position="8"/>
        <end position="268"/>
    </location>
</feature>
<name>A0ABU8LFN0_9MICO</name>
<proteinExistence type="predicted"/>
<evidence type="ECO:0000313" key="4">
    <source>
        <dbReference type="Proteomes" id="UP001371224"/>
    </source>
</evidence>
<keyword evidence="4" id="KW-1185">Reference proteome</keyword>
<reference evidence="3 4" key="1">
    <citation type="submission" date="2024-02" db="EMBL/GenBank/DDBJ databases">
        <authorList>
            <person name="Saticioglu I.B."/>
        </authorList>
    </citation>
    <scope>NUCLEOTIDE SEQUENCE [LARGE SCALE GENOMIC DNA]</scope>
    <source>
        <strain evidence="3 4">Mu-80</strain>
    </source>
</reference>
<evidence type="ECO:0000259" key="1">
    <source>
        <dbReference type="Pfam" id="PF18739"/>
    </source>
</evidence>
<dbReference type="EMBL" id="JBBDGM010000013">
    <property type="protein sequence ID" value="MEJ1089396.1"/>
    <property type="molecule type" value="Genomic_DNA"/>
</dbReference>
<protein>
    <submittedName>
        <fullName evidence="3">HEPN domain-containing protein</fullName>
    </submittedName>
</protein>